<protein>
    <submittedName>
        <fullName evidence="1">Uncharacterized protein</fullName>
    </submittedName>
</protein>
<keyword evidence="2" id="KW-1185">Reference proteome</keyword>
<accession>A0ACB8C1Z7</accession>
<name>A0ACB8C1Z7_DERSI</name>
<comment type="caution">
    <text evidence="1">The sequence shown here is derived from an EMBL/GenBank/DDBJ whole genome shotgun (WGS) entry which is preliminary data.</text>
</comment>
<proteinExistence type="predicted"/>
<reference evidence="1" key="1">
    <citation type="submission" date="2020-05" db="EMBL/GenBank/DDBJ databases">
        <title>Large-scale comparative analyses of tick genomes elucidate their genetic diversity and vector capacities.</title>
        <authorList>
            <person name="Jia N."/>
            <person name="Wang J."/>
            <person name="Shi W."/>
            <person name="Du L."/>
            <person name="Sun Y."/>
            <person name="Zhan W."/>
            <person name="Jiang J."/>
            <person name="Wang Q."/>
            <person name="Zhang B."/>
            <person name="Ji P."/>
            <person name="Sakyi L.B."/>
            <person name="Cui X."/>
            <person name="Yuan T."/>
            <person name="Jiang B."/>
            <person name="Yang W."/>
            <person name="Lam T.T.-Y."/>
            <person name="Chang Q."/>
            <person name="Ding S."/>
            <person name="Wang X."/>
            <person name="Zhu J."/>
            <person name="Ruan X."/>
            <person name="Zhao L."/>
            <person name="Wei J."/>
            <person name="Que T."/>
            <person name="Du C."/>
            <person name="Cheng J."/>
            <person name="Dai P."/>
            <person name="Han X."/>
            <person name="Huang E."/>
            <person name="Gao Y."/>
            <person name="Liu J."/>
            <person name="Shao H."/>
            <person name="Ye R."/>
            <person name="Li L."/>
            <person name="Wei W."/>
            <person name="Wang X."/>
            <person name="Wang C."/>
            <person name="Yang T."/>
            <person name="Huo Q."/>
            <person name="Li W."/>
            <person name="Guo W."/>
            <person name="Chen H."/>
            <person name="Zhou L."/>
            <person name="Ni X."/>
            <person name="Tian J."/>
            <person name="Zhou Y."/>
            <person name="Sheng Y."/>
            <person name="Liu T."/>
            <person name="Pan Y."/>
            <person name="Xia L."/>
            <person name="Li J."/>
            <person name="Zhao F."/>
            <person name="Cao W."/>
        </authorList>
    </citation>
    <scope>NUCLEOTIDE SEQUENCE</scope>
    <source>
        <strain evidence="1">Dsil-2018</strain>
    </source>
</reference>
<sequence length="291" mass="33124">MADKDYYKMLGVSKNATEEDIKKIYRRLALRYHPDKNRAPGAAERFKEISEAYTVLGDKKTREEYDSKVEDCRKARSAGHRGFNGQKAEPYTNNSSGRPKPSFTESFPFGEDLFHTFHFDTAPKDRDIRHDLALTLEEVLRGCVKKMKVTRTVSAPDGRLQYREQKVLIINVKPGWKAGTKIRFEREGDRFPGRVPADIVFVVRDKPHKLFKRNGVDVNYVAKITLTDSLRGVEMSVPTLTGGMVPLSLKGPIYPSAMKRIRNEGLPHPKDPTKRGDLLVSFEIIYPDPAK</sequence>
<evidence type="ECO:0000313" key="1">
    <source>
        <dbReference type="EMBL" id="KAH7932702.1"/>
    </source>
</evidence>
<evidence type="ECO:0000313" key="2">
    <source>
        <dbReference type="Proteomes" id="UP000821865"/>
    </source>
</evidence>
<organism evidence="1 2">
    <name type="scientific">Dermacentor silvarum</name>
    <name type="common">Tick</name>
    <dbReference type="NCBI Taxonomy" id="543639"/>
    <lineage>
        <taxon>Eukaryota</taxon>
        <taxon>Metazoa</taxon>
        <taxon>Ecdysozoa</taxon>
        <taxon>Arthropoda</taxon>
        <taxon>Chelicerata</taxon>
        <taxon>Arachnida</taxon>
        <taxon>Acari</taxon>
        <taxon>Parasitiformes</taxon>
        <taxon>Ixodida</taxon>
        <taxon>Ixodoidea</taxon>
        <taxon>Ixodidae</taxon>
        <taxon>Rhipicephalinae</taxon>
        <taxon>Dermacentor</taxon>
    </lineage>
</organism>
<gene>
    <name evidence="1" type="ORF">HPB49_001289</name>
</gene>
<dbReference type="Proteomes" id="UP000821865">
    <property type="component" value="Chromosome 9"/>
</dbReference>
<dbReference type="EMBL" id="CM023478">
    <property type="protein sequence ID" value="KAH7932702.1"/>
    <property type="molecule type" value="Genomic_DNA"/>
</dbReference>